<evidence type="ECO:0000256" key="7">
    <source>
        <dbReference type="ARBA" id="ARBA00022692"/>
    </source>
</evidence>
<evidence type="ECO:0000313" key="20">
    <source>
        <dbReference type="Proteomes" id="UP000306402"/>
    </source>
</evidence>
<dbReference type="OrthoDB" id="9809670at2"/>
<dbReference type="Proteomes" id="UP000306402">
    <property type="component" value="Unassembled WGS sequence"/>
</dbReference>
<comment type="caution">
    <text evidence="19">The sequence shown here is derived from an EMBL/GenBank/DDBJ whole genome shotgun (WGS) entry which is preliminary data.</text>
</comment>
<name>A0A5R9L103_9BACT</name>
<feature type="domain" description="Response regulatory" evidence="18">
    <location>
        <begin position="630"/>
        <end position="745"/>
    </location>
</feature>
<keyword evidence="13 16" id="KW-0472">Membrane</keyword>
<evidence type="ECO:0000256" key="10">
    <source>
        <dbReference type="ARBA" id="ARBA00022840"/>
    </source>
</evidence>
<evidence type="ECO:0000256" key="3">
    <source>
        <dbReference type="ARBA" id="ARBA00012438"/>
    </source>
</evidence>
<dbReference type="GO" id="GO:0005886">
    <property type="term" value="C:plasma membrane"/>
    <property type="evidence" value="ECO:0007669"/>
    <property type="project" value="UniProtKB-SubCell"/>
</dbReference>
<dbReference type="FunFam" id="1.10.287.130:FF:000003">
    <property type="entry name" value="Histidine kinase"/>
    <property type="match status" value="1"/>
</dbReference>
<dbReference type="CDD" id="cd17546">
    <property type="entry name" value="REC_hyHK_CKI1_RcsC-like"/>
    <property type="match status" value="1"/>
</dbReference>
<evidence type="ECO:0000256" key="8">
    <source>
        <dbReference type="ARBA" id="ARBA00022741"/>
    </source>
</evidence>
<dbReference type="PANTHER" id="PTHR45339">
    <property type="entry name" value="HYBRID SIGNAL TRANSDUCTION HISTIDINE KINASE J"/>
    <property type="match status" value="1"/>
</dbReference>
<evidence type="ECO:0000256" key="4">
    <source>
        <dbReference type="ARBA" id="ARBA00022475"/>
    </source>
</evidence>
<evidence type="ECO:0000256" key="14">
    <source>
        <dbReference type="PROSITE-ProRule" id="PRU00169"/>
    </source>
</evidence>
<dbReference type="SUPFAM" id="SSF55874">
    <property type="entry name" value="ATPase domain of HSP90 chaperone/DNA topoisomerase II/histidine kinase"/>
    <property type="match status" value="1"/>
</dbReference>
<keyword evidence="12" id="KW-0902">Two-component regulatory system</keyword>
<proteinExistence type="predicted"/>
<evidence type="ECO:0000256" key="5">
    <source>
        <dbReference type="ARBA" id="ARBA00022553"/>
    </source>
</evidence>
<evidence type="ECO:0000259" key="17">
    <source>
        <dbReference type="PROSITE" id="PS50109"/>
    </source>
</evidence>
<protein>
    <recommendedName>
        <fullName evidence="3">histidine kinase</fullName>
        <ecNumber evidence="3">2.7.13.3</ecNumber>
    </recommendedName>
</protein>
<dbReference type="SMART" id="SM00388">
    <property type="entry name" value="HisKA"/>
    <property type="match status" value="1"/>
</dbReference>
<dbReference type="SUPFAM" id="SSF52172">
    <property type="entry name" value="CheY-like"/>
    <property type="match status" value="2"/>
</dbReference>
<dbReference type="PANTHER" id="PTHR45339:SF1">
    <property type="entry name" value="HYBRID SIGNAL TRANSDUCTION HISTIDINE KINASE J"/>
    <property type="match status" value="1"/>
</dbReference>
<dbReference type="GO" id="GO:0005524">
    <property type="term" value="F:ATP binding"/>
    <property type="evidence" value="ECO:0007669"/>
    <property type="project" value="UniProtKB-KW"/>
</dbReference>
<organism evidence="19 20">
    <name type="scientific">Dyadobacter luticola</name>
    <dbReference type="NCBI Taxonomy" id="1979387"/>
    <lineage>
        <taxon>Bacteria</taxon>
        <taxon>Pseudomonadati</taxon>
        <taxon>Bacteroidota</taxon>
        <taxon>Cytophagia</taxon>
        <taxon>Cytophagales</taxon>
        <taxon>Spirosomataceae</taxon>
        <taxon>Dyadobacter</taxon>
    </lineage>
</organism>
<dbReference type="InterPro" id="IPR003594">
    <property type="entry name" value="HATPase_dom"/>
</dbReference>
<comment type="catalytic activity">
    <reaction evidence="1">
        <text>ATP + protein L-histidine = ADP + protein N-phospho-L-histidine.</text>
        <dbReference type="EC" id="2.7.13.3"/>
    </reaction>
</comment>
<dbReference type="SUPFAM" id="SSF47384">
    <property type="entry name" value="Homodimeric domain of signal transducing histidine kinase"/>
    <property type="match status" value="1"/>
</dbReference>
<dbReference type="EC" id="2.7.13.3" evidence="3"/>
<dbReference type="InterPro" id="IPR003661">
    <property type="entry name" value="HisK_dim/P_dom"/>
</dbReference>
<evidence type="ECO:0000256" key="12">
    <source>
        <dbReference type="ARBA" id="ARBA00023012"/>
    </source>
</evidence>
<dbReference type="InterPro" id="IPR004358">
    <property type="entry name" value="Sig_transdc_His_kin-like_C"/>
</dbReference>
<feature type="transmembrane region" description="Helical" evidence="16">
    <location>
        <begin position="158"/>
        <end position="179"/>
    </location>
</feature>
<feature type="domain" description="Response regulatory" evidence="18">
    <location>
        <begin position="489"/>
        <end position="603"/>
    </location>
</feature>
<feature type="transmembrane region" description="Helical" evidence="16">
    <location>
        <begin position="121"/>
        <end position="138"/>
    </location>
</feature>
<keyword evidence="20" id="KW-1185">Reference proteome</keyword>
<dbReference type="RefSeq" id="WP_138363431.1">
    <property type="nucleotide sequence ID" value="NZ_VCEJ01000002.1"/>
</dbReference>
<dbReference type="Pfam" id="PF00512">
    <property type="entry name" value="HisKA"/>
    <property type="match status" value="1"/>
</dbReference>
<evidence type="ECO:0000256" key="2">
    <source>
        <dbReference type="ARBA" id="ARBA00004651"/>
    </source>
</evidence>
<evidence type="ECO:0000256" key="6">
    <source>
        <dbReference type="ARBA" id="ARBA00022679"/>
    </source>
</evidence>
<keyword evidence="6" id="KW-0808">Transferase</keyword>
<dbReference type="InterPro" id="IPR005467">
    <property type="entry name" value="His_kinase_dom"/>
</dbReference>
<accession>A0A5R9L103</accession>
<evidence type="ECO:0000256" key="1">
    <source>
        <dbReference type="ARBA" id="ARBA00000085"/>
    </source>
</evidence>
<evidence type="ECO:0000256" key="11">
    <source>
        <dbReference type="ARBA" id="ARBA00022989"/>
    </source>
</evidence>
<sequence>MEIENTLTNTPTDHFLLGVKDRSDRLMNFFLPGYFAIGLVLALFYDTWSIALGVGGILLVAYYSAKIALPDSDLYQYVLSTVLGIYMAQFIYQMHGLFEMHFFAFIGSAVLITYQKWKLQIPIMIVVLVHHAIFGYLQNTGLEEVFFTQLGYFDLLTFTIHILLAAAIFFICGLWAFMLNRYYEQHIASTLEMAELQKEAQLSLIRKQNEEDQKKANETLRAANAELIIARQEADKANQAKSVFLATMSHEIRTPMNGVIGMAALLQETPLSEEQRMFTETIATCGDTLINVINDILDFSKIESGNLELENQDFNLRQSIEDVLDIFGTKAAKIGLDLVYQIEENVPDQIVGDQLRLRQVLINLVGNAMKFTEQGEVCVFVSQDEALPGGQLRLRFDVRDTGIGISEDKLNRLFKAFSQVDSSTTRKYGGTGLGLVISEKLVILMGGEISVSSEVNRGSTFSFTLLTTRGNKILPVVVQHDMHEHIGKRILIVDDNATNLAILKRQMENWKLQPVMASSGKDALSILFEDDKGIDLVISDMQMPEMDGVTLSNAIRRYMPKTPIILLSSIGEEVKEQHRHLFASVLSKPVRQHVLGTQIMHALQKTLRAKVEATTQHKLSVDFSDKYPFDLLVAEDNQINQRVIVRILEKLGYTPDIANHGQEALEAANQKNYGLILMDMQMPIMDGLEATRLIRKTVANQPVIIALTANAMEGTQQECLDAGMDDYLSKPIKLEELMSKIRKWYQRAEV</sequence>
<feature type="coiled-coil region" evidence="15">
    <location>
        <begin position="191"/>
        <end position="240"/>
    </location>
</feature>
<dbReference type="InterPro" id="IPR036890">
    <property type="entry name" value="HATPase_C_sf"/>
</dbReference>
<reference evidence="19 20" key="1">
    <citation type="submission" date="2019-05" db="EMBL/GenBank/DDBJ databases">
        <authorList>
            <person name="Qu J.-H."/>
        </authorList>
    </citation>
    <scope>NUCLEOTIDE SEQUENCE [LARGE SCALE GENOMIC DNA]</scope>
    <source>
        <strain evidence="19 20">T17</strain>
    </source>
</reference>
<dbReference type="PRINTS" id="PR00344">
    <property type="entry name" value="BCTRLSENSOR"/>
</dbReference>
<feature type="modified residue" description="4-aspartylphosphate" evidence="14">
    <location>
        <position position="679"/>
    </location>
</feature>
<keyword evidence="5 14" id="KW-0597">Phosphoprotein</keyword>
<keyword evidence="8" id="KW-0547">Nucleotide-binding</keyword>
<dbReference type="Pfam" id="PF00072">
    <property type="entry name" value="Response_reg"/>
    <property type="match status" value="2"/>
</dbReference>
<dbReference type="Gene3D" id="3.40.50.2300">
    <property type="match status" value="2"/>
</dbReference>
<keyword evidence="15" id="KW-0175">Coiled coil</keyword>
<feature type="modified residue" description="4-aspartylphosphate" evidence="14">
    <location>
        <position position="540"/>
    </location>
</feature>
<dbReference type="Pfam" id="PF02518">
    <property type="entry name" value="HATPase_c"/>
    <property type="match status" value="1"/>
</dbReference>
<feature type="domain" description="Histidine kinase" evidence="17">
    <location>
        <begin position="247"/>
        <end position="469"/>
    </location>
</feature>
<evidence type="ECO:0000313" key="19">
    <source>
        <dbReference type="EMBL" id="TLV02222.1"/>
    </source>
</evidence>
<dbReference type="InterPro" id="IPR011006">
    <property type="entry name" value="CheY-like_superfamily"/>
</dbReference>
<keyword evidence="11 16" id="KW-1133">Transmembrane helix</keyword>
<dbReference type="PROSITE" id="PS50109">
    <property type="entry name" value="HIS_KIN"/>
    <property type="match status" value="1"/>
</dbReference>
<dbReference type="SMART" id="SM00448">
    <property type="entry name" value="REC"/>
    <property type="match status" value="2"/>
</dbReference>
<keyword evidence="7 16" id="KW-0812">Transmembrane</keyword>
<dbReference type="EMBL" id="VCEJ01000002">
    <property type="protein sequence ID" value="TLV02222.1"/>
    <property type="molecule type" value="Genomic_DNA"/>
</dbReference>
<evidence type="ECO:0000256" key="15">
    <source>
        <dbReference type="SAM" id="Coils"/>
    </source>
</evidence>
<dbReference type="AlphaFoldDB" id="A0A5R9L103"/>
<evidence type="ECO:0000256" key="13">
    <source>
        <dbReference type="ARBA" id="ARBA00023136"/>
    </source>
</evidence>
<dbReference type="CDD" id="cd00082">
    <property type="entry name" value="HisKA"/>
    <property type="match status" value="1"/>
</dbReference>
<evidence type="ECO:0000259" key="18">
    <source>
        <dbReference type="PROSITE" id="PS50110"/>
    </source>
</evidence>
<dbReference type="PROSITE" id="PS50110">
    <property type="entry name" value="RESPONSE_REGULATORY"/>
    <property type="match status" value="2"/>
</dbReference>
<comment type="subcellular location">
    <subcellularLocation>
        <location evidence="2">Cell membrane</location>
        <topology evidence="2">Multi-pass membrane protein</topology>
    </subcellularLocation>
</comment>
<keyword evidence="9" id="KW-0418">Kinase</keyword>
<dbReference type="InterPro" id="IPR001789">
    <property type="entry name" value="Sig_transdc_resp-reg_receiver"/>
</dbReference>
<feature type="transmembrane region" description="Helical" evidence="16">
    <location>
        <begin position="34"/>
        <end position="62"/>
    </location>
</feature>
<dbReference type="GO" id="GO:0000155">
    <property type="term" value="F:phosphorelay sensor kinase activity"/>
    <property type="evidence" value="ECO:0007669"/>
    <property type="project" value="InterPro"/>
</dbReference>
<evidence type="ECO:0000256" key="9">
    <source>
        <dbReference type="ARBA" id="ARBA00022777"/>
    </source>
</evidence>
<dbReference type="Gene3D" id="1.10.287.130">
    <property type="match status" value="1"/>
</dbReference>
<dbReference type="CDD" id="cd16922">
    <property type="entry name" value="HATPase_EvgS-ArcB-TorS-like"/>
    <property type="match status" value="1"/>
</dbReference>
<dbReference type="Gene3D" id="3.30.565.10">
    <property type="entry name" value="Histidine kinase-like ATPase, C-terminal domain"/>
    <property type="match status" value="1"/>
</dbReference>
<dbReference type="SMART" id="SM00387">
    <property type="entry name" value="HATPase_c"/>
    <property type="match status" value="1"/>
</dbReference>
<gene>
    <name evidence="19" type="ORF">FEN17_00850</name>
</gene>
<keyword evidence="4" id="KW-1003">Cell membrane</keyword>
<feature type="transmembrane region" description="Helical" evidence="16">
    <location>
        <begin position="74"/>
        <end position="92"/>
    </location>
</feature>
<dbReference type="FunFam" id="3.30.565.10:FF:000010">
    <property type="entry name" value="Sensor histidine kinase RcsC"/>
    <property type="match status" value="1"/>
</dbReference>
<evidence type="ECO:0000256" key="16">
    <source>
        <dbReference type="SAM" id="Phobius"/>
    </source>
</evidence>
<dbReference type="InterPro" id="IPR036097">
    <property type="entry name" value="HisK_dim/P_sf"/>
</dbReference>
<keyword evidence="10" id="KW-0067">ATP-binding</keyword>